<feature type="domain" description="Condensation" evidence="1">
    <location>
        <begin position="14"/>
        <end position="453"/>
    </location>
</feature>
<accession>A0A7X0NUW7</accession>
<dbReference type="GO" id="GO:0031177">
    <property type="term" value="F:phosphopantetheine binding"/>
    <property type="evidence" value="ECO:0007669"/>
    <property type="project" value="TreeGrafter"/>
</dbReference>
<comment type="caution">
    <text evidence="2">The sequence shown here is derived from an EMBL/GenBank/DDBJ whole genome shotgun (WGS) entry which is preliminary data.</text>
</comment>
<dbReference type="Gene3D" id="3.30.559.10">
    <property type="entry name" value="Chloramphenicol acetyltransferase-like domain"/>
    <property type="match status" value="1"/>
</dbReference>
<dbReference type="GO" id="GO:0043041">
    <property type="term" value="P:amino acid activation for nonribosomal peptide biosynthetic process"/>
    <property type="evidence" value="ECO:0007669"/>
    <property type="project" value="TreeGrafter"/>
</dbReference>
<dbReference type="Gene3D" id="3.30.559.30">
    <property type="entry name" value="Nonribosomal peptide synthetase, condensation domain"/>
    <property type="match status" value="1"/>
</dbReference>
<name>A0A7X0NUW7_9ACTN</name>
<dbReference type="PANTHER" id="PTHR45527">
    <property type="entry name" value="NONRIBOSOMAL PEPTIDE SYNTHETASE"/>
    <property type="match status" value="1"/>
</dbReference>
<dbReference type="Pfam" id="PF00668">
    <property type="entry name" value="Condensation"/>
    <property type="match status" value="1"/>
</dbReference>
<gene>
    <name evidence="2" type="ORF">HD593_004611</name>
</gene>
<dbReference type="AlphaFoldDB" id="A0A7X0NUW7"/>
<protein>
    <recommendedName>
        <fullName evidence="1">Condensation domain-containing protein</fullName>
    </recommendedName>
</protein>
<dbReference type="EMBL" id="JACHMI010000001">
    <property type="protein sequence ID" value="MBB6549816.1"/>
    <property type="molecule type" value="Genomic_DNA"/>
</dbReference>
<reference evidence="2 3" key="1">
    <citation type="submission" date="2020-08" db="EMBL/GenBank/DDBJ databases">
        <title>Sequencing the genomes of 1000 actinobacteria strains.</title>
        <authorList>
            <person name="Klenk H.-P."/>
        </authorList>
    </citation>
    <scope>NUCLEOTIDE SEQUENCE [LARGE SCALE GENOMIC DNA]</scope>
    <source>
        <strain evidence="2 3">DSM 43768</strain>
    </source>
</reference>
<dbReference type="GO" id="GO:0009239">
    <property type="term" value="P:enterobactin biosynthetic process"/>
    <property type="evidence" value="ECO:0007669"/>
    <property type="project" value="TreeGrafter"/>
</dbReference>
<dbReference type="PANTHER" id="PTHR45527:SF1">
    <property type="entry name" value="FATTY ACID SYNTHASE"/>
    <property type="match status" value="1"/>
</dbReference>
<dbReference type="Proteomes" id="UP000565579">
    <property type="component" value="Unassembled WGS sequence"/>
</dbReference>
<dbReference type="SUPFAM" id="SSF52777">
    <property type="entry name" value="CoA-dependent acyltransferases"/>
    <property type="match status" value="2"/>
</dbReference>
<sequence>MTTSLSTSAPPTTHHPLSFTQQFLRLFDQGDGQGPFSARYNIVVGWRVRGRLDVETLHRAINEVAAKHDSLNATITRGDGVAHQTIQPPSPARLLVVDLPRAAQEYRGRKAEELLTEIESGSYSLQELPHLRAVLGRFDDEDAVLALIVHHTAGDGWSMQLLIRDIVTCYARLRGHDVPEQPVARPYHEYAAWQQENAGSKAAVAARGYWREKLRGARMLSVRTDHARSEGLGKVCPVYRFTLTKELSEEALAFAKRNRSSPFMVLLAAYNVLLQRLTGATDLVVPAITSGRGQPEFHETVGPFFNFLPLRTDLTGCETFRQVVDRTRGTCVEAYAREIPFLQIAAESPELMAEAALDDRALCALQVWQFATVMEGERIGDLAVEEVRGRLFSQPNGTDIPDGALLTFDIDPSGEIYGNFAYNSNLFTESSIMSMVAELSGILRYGVAAPDSPME</sequence>
<dbReference type="RefSeq" id="WP_185104185.1">
    <property type="nucleotide sequence ID" value="NZ_BAAAXY010000228.1"/>
</dbReference>
<dbReference type="InterPro" id="IPR023213">
    <property type="entry name" value="CAT-like_dom_sf"/>
</dbReference>
<evidence type="ECO:0000313" key="3">
    <source>
        <dbReference type="Proteomes" id="UP000565579"/>
    </source>
</evidence>
<organism evidence="2 3">
    <name type="scientific">Nonomuraea rubra</name>
    <dbReference type="NCBI Taxonomy" id="46180"/>
    <lineage>
        <taxon>Bacteria</taxon>
        <taxon>Bacillati</taxon>
        <taxon>Actinomycetota</taxon>
        <taxon>Actinomycetes</taxon>
        <taxon>Streptosporangiales</taxon>
        <taxon>Streptosporangiaceae</taxon>
        <taxon>Nonomuraea</taxon>
    </lineage>
</organism>
<dbReference type="GO" id="GO:0005829">
    <property type="term" value="C:cytosol"/>
    <property type="evidence" value="ECO:0007669"/>
    <property type="project" value="TreeGrafter"/>
</dbReference>
<dbReference type="InterPro" id="IPR001242">
    <property type="entry name" value="Condensation_dom"/>
</dbReference>
<dbReference type="GO" id="GO:0047527">
    <property type="term" value="F:2,3-dihydroxybenzoate-serine ligase activity"/>
    <property type="evidence" value="ECO:0007669"/>
    <property type="project" value="TreeGrafter"/>
</dbReference>
<dbReference type="GO" id="GO:0009366">
    <property type="term" value="C:enterobactin synthetase complex"/>
    <property type="evidence" value="ECO:0007669"/>
    <property type="project" value="TreeGrafter"/>
</dbReference>
<keyword evidence="3" id="KW-1185">Reference proteome</keyword>
<dbReference type="GO" id="GO:0008610">
    <property type="term" value="P:lipid biosynthetic process"/>
    <property type="evidence" value="ECO:0007669"/>
    <property type="project" value="UniProtKB-ARBA"/>
</dbReference>
<evidence type="ECO:0000259" key="1">
    <source>
        <dbReference type="Pfam" id="PF00668"/>
    </source>
</evidence>
<proteinExistence type="predicted"/>
<evidence type="ECO:0000313" key="2">
    <source>
        <dbReference type="EMBL" id="MBB6549816.1"/>
    </source>
</evidence>